<reference evidence="1 2" key="1">
    <citation type="journal article" date="2023" name="Microorganisms">
        <title>Isolation and Genomic Characteristics of Cat-Borne Campylobacter felis sp. nov. and Sheep-Borne Campylobacter ovis sp. nov.</title>
        <authorList>
            <person name="Wang H."/>
            <person name="Li Y."/>
            <person name="Gu Y."/>
            <person name="Zhou G."/>
            <person name="Chen X."/>
            <person name="Zhang X."/>
            <person name="Shao Z."/>
            <person name="Zhang J."/>
            <person name="Zhang M."/>
        </authorList>
    </citation>
    <scope>NUCLEOTIDE SEQUENCE [LARGE SCALE GENOMIC DNA]</scope>
    <source>
        <strain evidence="1 2">XJK30-2</strain>
    </source>
</reference>
<keyword evidence="2" id="KW-1185">Reference proteome</keyword>
<protein>
    <submittedName>
        <fullName evidence="1">Uncharacterized protein</fullName>
    </submittedName>
</protein>
<dbReference type="EMBL" id="JANURN010000002">
    <property type="protein sequence ID" value="MDL0081650.1"/>
    <property type="molecule type" value="Genomic_DNA"/>
</dbReference>
<name>A0ACC6FR70_9HELI</name>
<proteinExistence type="predicted"/>
<evidence type="ECO:0000313" key="2">
    <source>
        <dbReference type="Proteomes" id="UP001173802"/>
    </source>
</evidence>
<gene>
    <name evidence="1" type="ORF">NYG90_02985</name>
</gene>
<dbReference type="Proteomes" id="UP001173802">
    <property type="component" value="Unassembled WGS sequence"/>
</dbReference>
<evidence type="ECO:0000313" key="1">
    <source>
        <dbReference type="EMBL" id="MDL0081650.1"/>
    </source>
</evidence>
<organism evidence="1 2">
    <name type="scientific">Helicobacter zhangjianzhongii</name>
    <dbReference type="NCBI Taxonomy" id="2974574"/>
    <lineage>
        <taxon>Bacteria</taxon>
        <taxon>Pseudomonadati</taxon>
        <taxon>Campylobacterota</taxon>
        <taxon>Epsilonproteobacteria</taxon>
        <taxon>Campylobacterales</taxon>
        <taxon>Helicobacteraceae</taxon>
        <taxon>Helicobacter</taxon>
    </lineage>
</organism>
<sequence>MELIVNGGKGVSNENVKGFLDSLGEQLGRIDKSDLPEALQDFVIEFGDGQHDGQYMYKLIAGNAELENVGTEQELTYYNKETSGVVSKVNINAENTSDALGLALFVGIFGKVFESVENPIELVDSIVENTIDIKDYSGNKYALLLAGDLRYGAIVNYIFTSNSFVNVLKDKAKFIYNVMKIAMESSARV</sequence>
<accession>A0ACC6FR70</accession>
<comment type="caution">
    <text evidence="1">The sequence shown here is derived from an EMBL/GenBank/DDBJ whole genome shotgun (WGS) entry which is preliminary data.</text>
</comment>